<evidence type="ECO:0000313" key="6">
    <source>
        <dbReference type="Proteomes" id="UP001274830"/>
    </source>
</evidence>
<evidence type="ECO:0000259" key="4">
    <source>
        <dbReference type="Pfam" id="PF25390"/>
    </source>
</evidence>
<dbReference type="Proteomes" id="UP001274830">
    <property type="component" value="Unassembled WGS sequence"/>
</dbReference>
<reference evidence="5" key="1">
    <citation type="submission" date="2023-07" db="EMBL/GenBank/DDBJ databases">
        <title>Black Yeasts Isolated from many extreme environments.</title>
        <authorList>
            <person name="Coleine C."/>
            <person name="Stajich J.E."/>
            <person name="Selbmann L."/>
        </authorList>
    </citation>
    <scope>NUCLEOTIDE SEQUENCE</scope>
    <source>
        <strain evidence="5">CCFEE 5485</strain>
    </source>
</reference>
<dbReference type="PANTHER" id="PTHR45982:SF5">
    <property type="entry name" value="RCC DOMAIN-CONTAINING PROTEIN ATS1"/>
    <property type="match status" value="1"/>
</dbReference>
<dbReference type="InterPro" id="IPR058923">
    <property type="entry name" value="RCC1-like_dom"/>
</dbReference>
<evidence type="ECO:0000256" key="1">
    <source>
        <dbReference type="ARBA" id="ARBA00022658"/>
    </source>
</evidence>
<keyword evidence="6" id="KW-1185">Reference proteome</keyword>
<dbReference type="Gene3D" id="2.130.10.30">
    <property type="entry name" value="Regulator of chromosome condensation 1/beta-lactamase-inhibitor protein II"/>
    <property type="match status" value="2"/>
</dbReference>
<feature type="repeat" description="RCC1" evidence="3">
    <location>
        <begin position="95"/>
        <end position="149"/>
    </location>
</feature>
<dbReference type="InterPro" id="IPR000408">
    <property type="entry name" value="Reg_chr_condens"/>
</dbReference>
<dbReference type="EMBL" id="JAUTXT010000002">
    <property type="protein sequence ID" value="KAK3679342.1"/>
    <property type="molecule type" value="Genomic_DNA"/>
</dbReference>
<evidence type="ECO:0000256" key="2">
    <source>
        <dbReference type="ARBA" id="ARBA00022737"/>
    </source>
</evidence>
<proteinExistence type="predicted"/>
<dbReference type="GO" id="GO:0005085">
    <property type="term" value="F:guanyl-nucleotide exchange factor activity"/>
    <property type="evidence" value="ECO:0007669"/>
    <property type="project" value="TreeGrafter"/>
</dbReference>
<dbReference type="GeneID" id="89960220"/>
<keyword evidence="1" id="KW-0344">Guanine-nucleotide releasing factor</keyword>
<name>A0AAE1C5Y1_9PEZI</name>
<dbReference type="PANTHER" id="PTHR45982">
    <property type="entry name" value="REGULATOR OF CHROMOSOME CONDENSATION"/>
    <property type="match status" value="1"/>
</dbReference>
<dbReference type="AlphaFoldDB" id="A0AAE1C5Y1"/>
<dbReference type="Pfam" id="PF25390">
    <property type="entry name" value="WD40_RLD"/>
    <property type="match status" value="1"/>
</dbReference>
<dbReference type="PROSITE" id="PS50012">
    <property type="entry name" value="RCC1_3"/>
    <property type="match status" value="3"/>
</dbReference>
<feature type="domain" description="RCC1-like" evidence="4">
    <location>
        <begin position="5"/>
        <end position="258"/>
    </location>
</feature>
<dbReference type="GO" id="GO:0005737">
    <property type="term" value="C:cytoplasm"/>
    <property type="evidence" value="ECO:0007669"/>
    <property type="project" value="TreeGrafter"/>
</dbReference>
<evidence type="ECO:0000313" key="5">
    <source>
        <dbReference type="EMBL" id="KAK3679342.1"/>
    </source>
</evidence>
<protein>
    <submittedName>
        <fullName evidence="5">Alpha tubulin suppressor</fullName>
    </submittedName>
</protein>
<sequence length="321" mass="33679">MSNKLFAFGSNGSGQLGLGHNDDTASPQAVTRNDSHIAQIAAGGNHTIVLYTDGEANFYGLNASGQCGQLSQAAASAWTQVAATWTTSILLHQDGTIFTCGEGLNGELGLGGEKQQTQELTRIPSFPPQGTSIAQISSSMAHTVAILSNGEVWGWGKNRKGQLGEPNIDVWSPRKVEGLPFAAAKAVCGKDFTYIVSAHGEGKAHLLGLPKNDRFGLRASLPRFVPDWKDIAASWGSVFVLKDNGELHGFGRDDHGQLPPSGLPAVAAIAAGTWGWGEHGNCGEPTNEHGDVNGRWKEMEVHGQIASIAAGCATSFLVITG</sequence>
<dbReference type="SUPFAM" id="SSF50985">
    <property type="entry name" value="RCC1/BLIP-II"/>
    <property type="match status" value="1"/>
</dbReference>
<gene>
    <name evidence="5" type="primary">ATS1</name>
    <name evidence="5" type="ORF">LTR78_000903</name>
</gene>
<organism evidence="5 6">
    <name type="scientific">Recurvomyces mirabilis</name>
    <dbReference type="NCBI Taxonomy" id="574656"/>
    <lineage>
        <taxon>Eukaryota</taxon>
        <taxon>Fungi</taxon>
        <taxon>Dikarya</taxon>
        <taxon>Ascomycota</taxon>
        <taxon>Pezizomycotina</taxon>
        <taxon>Dothideomycetes</taxon>
        <taxon>Dothideomycetidae</taxon>
        <taxon>Mycosphaerellales</taxon>
        <taxon>Teratosphaeriaceae</taxon>
        <taxon>Recurvomyces</taxon>
    </lineage>
</organism>
<dbReference type="RefSeq" id="XP_064696737.1">
    <property type="nucleotide sequence ID" value="XM_064835687.1"/>
</dbReference>
<feature type="repeat" description="RCC1" evidence="3">
    <location>
        <begin position="150"/>
        <end position="199"/>
    </location>
</feature>
<dbReference type="InterPro" id="IPR051553">
    <property type="entry name" value="Ran_GTPase-activating"/>
</dbReference>
<dbReference type="PRINTS" id="PR00633">
    <property type="entry name" value="RCCNDNSATION"/>
</dbReference>
<feature type="repeat" description="RCC1" evidence="3">
    <location>
        <begin position="3"/>
        <end position="53"/>
    </location>
</feature>
<dbReference type="PROSITE" id="PS00626">
    <property type="entry name" value="RCC1_2"/>
    <property type="match status" value="1"/>
</dbReference>
<dbReference type="InterPro" id="IPR009091">
    <property type="entry name" value="RCC1/BLIP-II"/>
</dbReference>
<accession>A0AAE1C5Y1</accession>
<keyword evidence="2" id="KW-0677">Repeat</keyword>
<comment type="caution">
    <text evidence="5">The sequence shown here is derived from an EMBL/GenBank/DDBJ whole genome shotgun (WGS) entry which is preliminary data.</text>
</comment>
<evidence type="ECO:0000256" key="3">
    <source>
        <dbReference type="PROSITE-ProRule" id="PRU00235"/>
    </source>
</evidence>